<gene>
    <name evidence="1" type="ORF">HPB47_015543</name>
</gene>
<proteinExistence type="predicted"/>
<reference evidence="1 2" key="1">
    <citation type="journal article" date="2020" name="Cell">
        <title>Large-Scale Comparative Analyses of Tick Genomes Elucidate Their Genetic Diversity and Vector Capacities.</title>
        <authorList>
            <consortium name="Tick Genome and Microbiome Consortium (TIGMIC)"/>
            <person name="Jia N."/>
            <person name="Wang J."/>
            <person name="Shi W."/>
            <person name="Du L."/>
            <person name="Sun Y."/>
            <person name="Zhan W."/>
            <person name="Jiang J.F."/>
            <person name="Wang Q."/>
            <person name="Zhang B."/>
            <person name="Ji P."/>
            <person name="Bell-Sakyi L."/>
            <person name="Cui X.M."/>
            <person name="Yuan T.T."/>
            <person name="Jiang B.G."/>
            <person name="Yang W.F."/>
            <person name="Lam T.T."/>
            <person name="Chang Q.C."/>
            <person name="Ding S.J."/>
            <person name="Wang X.J."/>
            <person name="Zhu J.G."/>
            <person name="Ruan X.D."/>
            <person name="Zhao L."/>
            <person name="Wei J.T."/>
            <person name="Ye R.Z."/>
            <person name="Que T.C."/>
            <person name="Du C.H."/>
            <person name="Zhou Y.H."/>
            <person name="Cheng J.X."/>
            <person name="Dai P.F."/>
            <person name="Guo W.B."/>
            <person name="Han X.H."/>
            <person name="Huang E.J."/>
            <person name="Li L.F."/>
            <person name="Wei W."/>
            <person name="Gao Y.C."/>
            <person name="Liu J.Z."/>
            <person name="Shao H.Z."/>
            <person name="Wang X."/>
            <person name="Wang C.C."/>
            <person name="Yang T.C."/>
            <person name="Huo Q.B."/>
            <person name="Li W."/>
            <person name="Chen H.Y."/>
            <person name="Chen S.E."/>
            <person name="Zhou L.G."/>
            <person name="Ni X.B."/>
            <person name="Tian J.H."/>
            <person name="Sheng Y."/>
            <person name="Liu T."/>
            <person name="Pan Y.S."/>
            <person name="Xia L.Y."/>
            <person name="Li J."/>
            <person name="Zhao F."/>
            <person name="Cao W.C."/>
        </authorList>
    </citation>
    <scope>NUCLEOTIDE SEQUENCE [LARGE SCALE GENOMIC DNA]</scope>
    <source>
        <strain evidence="1">Iper-2018</strain>
    </source>
</reference>
<organism evidence="1 2">
    <name type="scientific">Ixodes persulcatus</name>
    <name type="common">Taiga tick</name>
    <dbReference type="NCBI Taxonomy" id="34615"/>
    <lineage>
        <taxon>Eukaryota</taxon>
        <taxon>Metazoa</taxon>
        <taxon>Ecdysozoa</taxon>
        <taxon>Arthropoda</taxon>
        <taxon>Chelicerata</taxon>
        <taxon>Arachnida</taxon>
        <taxon>Acari</taxon>
        <taxon>Parasitiformes</taxon>
        <taxon>Ixodida</taxon>
        <taxon>Ixodoidea</taxon>
        <taxon>Ixodidae</taxon>
        <taxon>Ixodinae</taxon>
        <taxon>Ixodes</taxon>
    </lineage>
</organism>
<dbReference type="Proteomes" id="UP000805193">
    <property type="component" value="Unassembled WGS sequence"/>
</dbReference>
<evidence type="ECO:0000313" key="1">
    <source>
        <dbReference type="EMBL" id="KAG0442861.1"/>
    </source>
</evidence>
<evidence type="ECO:0000313" key="2">
    <source>
        <dbReference type="Proteomes" id="UP000805193"/>
    </source>
</evidence>
<accession>A0AC60QTA3</accession>
<sequence length="200" mass="22750">MQIAFSSVLPRRENRFSSMECQRSQSAEIQLLNDRHRDVNWLLQGFCREKGFVFIGDLVDEWHLSPSSLTVRGSSNSQELGRRNDSDTLFAFTFCRNIQKVFDAYASKLTQQPSSSSLWSGLKLGGFTWSHLFYVAYAQAQCPEGSSVESNSRLATTTFGGRLRERIVIPLSNDPAFHDTFTCRRGSGMNPDTRCPFWVR</sequence>
<keyword evidence="2" id="KW-1185">Reference proteome</keyword>
<name>A0AC60QTA3_IXOPE</name>
<dbReference type="EMBL" id="JABSTQ010004178">
    <property type="protein sequence ID" value="KAG0442861.1"/>
    <property type="molecule type" value="Genomic_DNA"/>
</dbReference>
<protein>
    <submittedName>
        <fullName evidence="1">Uncharacterized protein</fullName>
    </submittedName>
</protein>
<comment type="caution">
    <text evidence="1">The sequence shown here is derived from an EMBL/GenBank/DDBJ whole genome shotgun (WGS) entry which is preliminary data.</text>
</comment>